<dbReference type="EMBL" id="SWMS01000004">
    <property type="protein sequence ID" value="TKG71861.1"/>
    <property type="molecule type" value="Genomic_DNA"/>
</dbReference>
<dbReference type="Pfam" id="PF00535">
    <property type="entry name" value="Glycos_transf_2"/>
    <property type="match status" value="1"/>
</dbReference>
<protein>
    <submittedName>
        <fullName evidence="7">Mycofactocin system glycosyltransferase</fullName>
    </submittedName>
</protein>
<accession>A0ABY2S8Q0</accession>
<name>A0ABY2S8Q0_9PSEU</name>
<comment type="caution">
    <text evidence="7">The sequence shown here is derived from an EMBL/GenBank/DDBJ whole genome shotgun (WGS) entry which is preliminary data.</text>
</comment>
<organism evidence="7 8">
    <name type="scientific">Prauserella endophytica</name>
    <dbReference type="NCBI Taxonomy" id="1592324"/>
    <lineage>
        <taxon>Bacteria</taxon>
        <taxon>Bacillati</taxon>
        <taxon>Actinomycetota</taxon>
        <taxon>Actinomycetes</taxon>
        <taxon>Pseudonocardiales</taxon>
        <taxon>Pseudonocardiaceae</taxon>
        <taxon>Prauserella</taxon>
        <taxon>Prauserella coralliicola group</taxon>
    </lineage>
</organism>
<feature type="region of interest" description="Disordered" evidence="5">
    <location>
        <begin position="112"/>
        <end position="131"/>
    </location>
</feature>
<dbReference type="InterPro" id="IPR023981">
    <property type="entry name" value="MftF"/>
</dbReference>
<evidence type="ECO:0000256" key="1">
    <source>
        <dbReference type="ARBA" id="ARBA00004776"/>
    </source>
</evidence>
<dbReference type="NCBIfam" id="TIGR03965">
    <property type="entry name" value="mycofact_glyco"/>
    <property type="match status" value="1"/>
</dbReference>
<comment type="pathway">
    <text evidence="1">Cell wall biogenesis; cell wall polysaccharide biosynthesis.</text>
</comment>
<evidence type="ECO:0000256" key="3">
    <source>
        <dbReference type="ARBA" id="ARBA00022676"/>
    </source>
</evidence>
<gene>
    <name evidence="7" type="primary">mftF</name>
    <name evidence="7" type="ORF">FCN18_10245</name>
</gene>
<evidence type="ECO:0000313" key="8">
    <source>
        <dbReference type="Proteomes" id="UP000309992"/>
    </source>
</evidence>
<keyword evidence="4" id="KW-0808">Transferase</keyword>
<evidence type="ECO:0000256" key="2">
    <source>
        <dbReference type="ARBA" id="ARBA00006739"/>
    </source>
</evidence>
<dbReference type="InterPro" id="IPR029044">
    <property type="entry name" value="Nucleotide-diphossugar_trans"/>
</dbReference>
<reference evidence="7 8" key="1">
    <citation type="journal article" date="2015" name="Antonie Van Leeuwenhoek">
        <title>Prauserella endophytica sp. nov., an endophytic actinobacterium isolated from Tamarix taklamakanensis.</title>
        <authorList>
            <person name="Liu J.M."/>
            <person name="Habden X."/>
            <person name="Guo L."/>
            <person name="Tuo L."/>
            <person name="Jiang Z.K."/>
            <person name="Liu S.W."/>
            <person name="Liu X.F."/>
            <person name="Chen L."/>
            <person name="Li R.F."/>
            <person name="Zhang Y.Q."/>
            <person name="Sun C.H."/>
        </authorList>
    </citation>
    <scope>NUCLEOTIDE SEQUENCE [LARGE SCALE GENOMIC DNA]</scope>
    <source>
        <strain evidence="7 8">CGMCC 4.7182</strain>
    </source>
</reference>
<dbReference type="Gene3D" id="3.90.550.10">
    <property type="entry name" value="Spore Coat Polysaccharide Biosynthesis Protein SpsA, Chain A"/>
    <property type="match status" value="1"/>
</dbReference>
<proteinExistence type="inferred from homology"/>
<keyword evidence="8" id="KW-1185">Reference proteome</keyword>
<evidence type="ECO:0000313" key="7">
    <source>
        <dbReference type="EMBL" id="TKG71861.1"/>
    </source>
</evidence>
<evidence type="ECO:0000259" key="6">
    <source>
        <dbReference type="Pfam" id="PF00535"/>
    </source>
</evidence>
<evidence type="ECO:0000256" key="5">
    <source>
        <dbReference type="SAM" id="MobiDB-lite"/>
    </source>
</evidence>
<keyword evidence="3" id="KW-0328">Glycosyltransferase</keyword>
<dbReference type="Proteomes" id="UP000309992">
    <property type="component" value="Unassembled WGS sequence"/>
</dbReference>
<sequence length="439" mass="46890">MKPGTRLTLDDSVRRRGPLLIGGSPLRLVRLGKAGTRLLDRWLAGEPLGDGPSEERLARRLLDAGLVHPSPPPLLTAADVTVVVPVKDNPGGVKRVLSATTEVAERIVVDDGSREPLPGANVRHERPGGPAAARNAGWRLAGTELVAFLDSDTEPEPGWLDALLPQFSDPTVLAVAPRIRSVPGDDVLARYEADRSSLDLGARPAPVRPMSRVSYVPSAALVVRRSALSAVDGFDTGLRFGEDVDLVWRLLELGAVRYEPTAVVTHEPRAALRPWLRQRFEYGTSAAPLSRRHPGKLSPARLSAWSAAAWALLALGRPWLALALAAGSTALLPRRLRGRGVPVPESLRLAALGHLGAGRLLAEATRRAWWPAALLTARGRRVLLAALVPCAAEALGHSPAWLALRIADDLAYGAGVWTGCLRERTPAALLPAFTEGALR</sequence>
<dbReference type="PANTHER" id="PTHR43179">
    <property type="entry name" value="RHAMNOSYLTRANSFERASE WBBL"/>
    <property type="match status" value="1"/>
</dbReference>
<dbReference type="SUPFAM" id="SSF53448">
    <property type="entry name" value="Nucleotide-diphospho-sugar transferases"/>
    <property type="match status" value="1"/>
</dbReference>
<dbReference type="InterPro" id="IPR001173">
    <property type="entry name" value="Glyco_trans_2-like"/>
</dbReference>
<feature type="domain" description="Glycosyltransferase 2-like" evidence="6">
    <location>
        <begin position="93"/>
        <end position="190"/>
    </location>
</feature>
<dbReference type="PANTHER" id="PTHR43179:SF12">
    <property type="entry name" value="GALACTOFURANOSYLTRANSFERASE GLFT2"/>
    <property type="match status" value="1"/>
</dbReference>
<comment type="similarity">
    <text evidence="2">Belongs to the glycosyltransferase 2 family.</text>
</comment>
<evidence type="ECO:0000256" key="4">
    <source>
        <dbReference type="ARBA" id="ARBA00022679"/>
    </source>
</evidence>
<dbReference type="RefSeq" id="WP_137094650.1">
    <property type="nucleotide sequence ID" value="NZ_SWMS01000004.1"/>
</dbReference>